<dbReference type="InterPro" id="IPR001647">
    <property type="entry name" value="HTH_TetR"/>
</dbReference>
<dbReference type="RefSeq" id="WP_002463656.1">
    <property type="nucleotide sequence ID" value="NZ_AEUN01000395.1"/>
</dbReference>
<dbReference type="Pfam" id="PF00440">
    <property type="entry name" value="TetR_N"/>
    <property type="match status" value="1"/>
</dbReference>
<feature type="domain" description="HTH tetR-type" evidence="3">
    <location>
        <begin position="6"/>
        <end position="66"/>
    </location>
</feature>
<evidence type="ECO:0000313" key="4">
    <source>
        <dbReference type="EMBL" id="EHJ08105.1"/>
    </source>
</evidence>
<evidence type="ECO:0000313" key="5">
    <source>
        <dbReference type="Proteomes" id="UP000005413"/>
    </source>
</evidence>
<evidence type="ECO:0000256" key="2">
    <source>
        <dbReference type="PROSITE-ProRule" id="PRU00335"/>
    </source>
</evidence>
<dbReference type="GO" id="GO:0003677">
    <property type="term" value="F:DNA binding"/>
    <property type="evidence" value="ECO:0007669"/>
    <property type="project" value="UniProtKB-UniRule"/>
</dbReference>
<dbReference type="PANTHER" id="PTHR43479:SF11">
    <property type="entry name" value="ACREF_ENVCD OPERON REPRESSOR-RELATED"/>
    <property type="match status" value="1"/>
</dbReference>
<dbReference type="PROSITE" id="PS50977">
    <property type="entry name" value="HTH_TETR_2"/>
    <property type="match status" value="1"/>
</dbReference>
<keyword evidence="1 2" id="KW-0238">DNA-binding</keyword>
<dbReference type="InterPro" id="IPR050624">
    <property type="entry name" value="HTH-type_Tx_Regulator"/>
</dbReference>
<dbReference type="EMBL" id="AEUN01000395">
    <property type="protein sequence ID" value="EHJ08105.1"/>
    <property type="molecule type" value="Genomic_DNA"/>
</dbReference>
<dbReference type="InterPro" id="IPR023772">
    <property type="entry name" value="DNA-bd_HTH_TetR-type_CS"/>
</dbReference>
<organism evidence="4 5">
    <name type="scientific">Staphylococcus simiae CCM 7213 = CCUG 51256</name>
    <dbReference type="NCBI Taxonomy" id="911238"/>
    <lineage>
        <taxon>Bacteria</taxon>
        <taxon>Bacillati</taxon>
        <taxon>Bacillota</taxon>
        <taxon>Bacilli</taxon>
        <taxon>Bacillales</taxon>
        <taxon>Staphylococcaceae</taxon>
        <taxon>Staphylococcus</taxon>
    </lineage>
</organism>
<protein>
    <submittedName>
        <fullName evidence="4">TetR family transcriptional regulator</fullName>
    </submittedName>
</protein>
<keyword evidence="5" id="KW-1185">Reference proteome</keyword>
<gene>
    <name evidence="4" type="ORF">SS7213T_05867</name>
</gene>
<evidence type="ECO:0000256" key="1">
    <source>
        <dbReference type="ARBA" id="ARBA00023125"/>
    </source>
</evidence>
<reference evidence="4 5" key="1">
    <citation type="journal article" date="2012" name="BMC Genomics">
        <title>Comparative genomic analysis of the genus Staphylococcus including Staphylococcus aureus and its newly described sister species Staphylococcus simiae.</title>
        <authorList>
            <person name="Suzuki H."/>
            <person name="Lefebure T."/>
            <person name="Pavinski Bitar P."/>
            <person name="Stanhope M.J."/>
        </authorList>
    </citation>
    <scope>NUCLEOTIDE SEQUENCE [LARGE SCALE GENOMIC DNA]</scope>
    <source>
        <strain evidence="4 5">CCM 7213</strain>
    </source>
</reference>
<dbReference type="OrthoDB" id="1679733at2"/>
<dbReference type="PANTHER" id="PTHR43479">
    <property type="entry name" value="ACREF/ENVCD OPERON REPRESSOR-RELATED"/>
    <property type="match status" value="1"/>
</dbReference>
<dbReference type="SUPFAM" id="SSF46689">
    <property type="entry name" value="Homeodomain-like"/>
    <property type="match status" value="1"/>
</dbReference>
<feature type="DNA-binding region" description="H-T-H motif" evidence="2">
    <location>
        <begin position="29"/>
        <end position="48"/>
    </location>
</feature>
<dbReference type="Proteomes" id="UP000005413">
    <property type="component" value="Unassembled WGS sequence"/>
</dbReference>
<dbReference type="PRINTS" id="PR00455">
    <property type="entry name" value="HTHTETR"/>
</dbReference>
<dbReference type="Gene3D" id="1.10.357.10">
    <property type="entry name" value="Tetracycline Repressor, domain 2"/>
    <property type="match status" value="1"/>
</dbReference>
<dbReference type="PROSITE" id="PS01081">
    <property type="entry name" value="HTH_TETR_1"/>
    <property type="match status" value="1"/>
</dbReference>
<proteinExistence type="predicted"/>
<comment type="caution">
    <text evidence="4">The sequence shown here is derived from an EMBL/GenBank/DDBJ whole genome shotgun (WGS) entry which is preliminary data.</text>
</comment>
<dbReference type="PATRIC" id="fig|911238.3.peg.987"/>
<accession>G5JI88</accession>
<dbReference type="InterPro" id="IPR009057">
    <property type="entry name" value="Homeodomain-like_sf"/>
</dbReference>
<evidence type="ECO:0000259" key="3">
    <source>
        <dbReference type="PROSITE" id="PS50977"/>
    </source>
</evidence>
<sequence>MRKDAIENRQRIEETALQLFNEEGVNNVSMNRIAKELGVGMGTLYRHFKDKGDLCYSLIQRDVDDFLTKLYQTKHQYHSAYDILDASLTLLLQFKVDNQSLLHCIEQNKNKTRFFQSKFYQQLFNFYYSIFDKLDTQFATFKADMLIHSLSTQIFEFQREDRTLSIDQYKAFLLQIYYTDEVTSND</sequence>
<dbReference type="AlphaFoldDB" id="G5JI88"/>
<name>G5JI88_9STAP</name>